<evidence type="ECO:0000313" key="2">
    <source>
        <dbReference type="Proteomes" id="UP000595446"/>
    </source>
</evidence>
<protein>
    <submittedName>
        <fullName evidence="1">Uncharacterized protein</fullName>
    </submittedName>
</protein>
<proteinExistence type="predicted"/>
<organism evidence="1 2">
    <name type="scientific">Mycobacterium heckeshornense</name>
    <dbReference type="NCBI Taxonomy" id="110505"/>
    <lineage>
        <taxon>Bacteria</taxon>
        <taxon>Bacillati</taxon>
        <taxon>Actinomycetota</taxon>
        <taxon>Actinomycetes</taxon>
        <taxon>Mycobacteriales</taxon>
        <taxon>Mycobacteriaceae</taxon>
        <taxon>Mycobacterium</taxon>
    </lineage>
</organism>
<dbReference type="RefSeq" id="WP_253257607.1">
    <property type="nucleotide sequence ID" value="NZ_JACKTA010000087.1"/>
</dbReference>
<keyword evidence="2" id="KW-1185">Reference proteome</keyword>
<gene>
    <name evidence="1" type="ORF">MHEC_45230</name>
</gene>
<dbReference type="EMBL" id="AP024237">
    <property type="protein sequence ID" value="BCO38090.1"/>
    <property type="molecule type" value="Genomic_DNA"/>
</dbReference>
<accession>A0A7R7JJN0</accession>
<reference evidence="1 2" key="1">
    <citation type="submission" date="2020-12" db="EMBL/GenBank/DDBJ databases">
        <title>Complete genome sequence of Mycobacterium heckeshornense JCM 15655T, closely related to a pathogenic non-tuberculous mycobacterial species Mycobacterium xenopi.</title>
        <authorList>
            <person name="Yoshida M."/>
            <person name="Fukano H."/>
            <person name="Asakura T."/>
            <person name="Suzuki M."/>
            <person name="Hoshino Y."/>
        </authorList>
    </citation>
    <scope>NUCLEOTIDE SEQUENCE [LARGE SCALE GENOMIC DNA]</scope>
    <source>
        <strain evidence="1 2">JCM 15655</strain>
    </source>
</reference>
<name>A0A7R7JJN0_9MYCO</name>
<sequence>MVDFSRLSTNWRHWAPEIGGGNISVSTDCEDCQIFFSSDDYSVHLRTDGSWWVVDTVNDRGQRRNGAAKLSSFDLTEKYLIWDWATTARSSLASGRLGTELARRGYATGVEVTPANGGYKICLRNDCAILSVVNATIFSHLMSKSINEIEQMVREDLAK</sequence>
<dbReference type="Proteomes" id="UP000595446">
    <property type="component" value="Chromosome"/>
</dbReference>
<dbReference type="AlphaFoldDB" id="A0A7R7JJN0"/>
<evidence type="ECO:0000313" key="1">
    <source>
        <dbReference type="EMBL" id="BCO38090.1"/>
    </source>
</evidence>